<feature type="region of interest" description="Disordered" evidence="1">
    <location>
        <begin position="1"/>
        <end position="104"/>
    </location>
</feature>
<keyword evidence="3" id="KW-1185">Reference proteome</keyword>
<feature type="compositionally biased region" description="Basic and acidic residues" evidence="1">
    <location>
        <begin position="59"/>
        <end position="68"/>
    </location>
</feature>
<dbReference type="GeneID" id="87943133"/>
<gene>
    <name evidence="2" type="ORF">CDEST_06630</name>
</gene>
<evidence type="ECO:0000313" key="3">
    <source>
        <dbReference type="Proteomes" id="UP001322277"/>
    </source>
</evidence>
<name>A0AAX4IER3_9PEZI</name>
<dbReference type="KEGG" id="cdet:87943133"/>
<dbReference type="Proteomes" id="UP001322277">
    <property type="component" value="Chromosome 4"/>
</dbReference>
<feature type="compositionally biased region" description="Basic and acidic residues" evidence="1">
    <location>
        <begin position="38"/>
        <end position="50"/>
    </location>
</feature>
<proteinExistence type="predicted"/>
<dbReference type="EMBL" id="CP137308">
    <property type="protein sequence ID" value="WQF81616.1"/>
    <property type="molecule type" value="Genomic_DNA"/>
</dbReference>
<reference evidence="3" key="1">
    <citation type="journal article" date="2023" name="bioRxiv">
        <title>Complete genome of the Medicago anthracnose fungus, Colletotrichum destructivum, reveals a mini-chromosome-like region within a core chromosome.</title>
        <authorList>
            <person name="Lapalu N."/>
            <person name="Simon A."/>
            <person name="Lu A."/>
            <person name="Plaumann P.-L."/>
            <person name="Amselem J."/>
            <person name="Pigne S."/>
            <person name="Auger A."/>
            <person name="Koch C."/>
            <person name="Dallery J.-F."/>
            <person name="O'Connell R.J."/>
        </authorList>
    </citation>
    <scope>NUCLEOTIDE SEQUENCE [LARGE SCALE GENOMIC DNA]</scope>
    <source>
        <strain evidence="3">CBS 520.97</strain>
    </source>
</reference>
<dbReference type="RefSeq" id="XP_062778840.1">
    <property type="nucleotide sequence ID" value="XM_062922789.1"/>
</dbReference>
<organism evidence="2 3">
    <name type="scientific">Colletotrichum destructivum</name>
    <dbReference type="NCBI Taxonomy" id="34406"/>
    <lineage>
        <taxon>Eukaryota</taxon>
        <taxon>Fungi</taxon>
        <taxon>Dikarya</taxon>
        <taxon>Ascomycota</taxon>
        <taxon>Pezizomycotina</taxon>
        <taxon>Sordariomycetes</taxon>
        <taxon>Hypocreomycetidae</taxon>
        <taxon>Glomerellales</taxon>
        <taxon>Glomerellaceae</taxon>
        <taxon>Colletotrichum</taxon>
        <taxon>Colletotrichum destructivum species complex</taxon>
    </lineage>
</organism>
<protein>
    <submittedName>
        <fullName evidence="2">Uncharacterized protein</fullName>
    </submittedName>
</protein>
<sequence>MPSNSRESRPSLPASSRNVRANLNIHPTRPKAAQDGPKGGDIHGRRRPEYYIRTTCDGSHGRVRDRSLESSNTHRMRAATRSNLEHTNHRERHTHPPTTHREELRSSWPVLAHGCATSTSTFQMFRFYYWPSRIK</sequence>
<dbReference type="AlphaFoldDB" id="A0AAX4IER3"/>
<evidence type="ECO:0000256" key="1">
    <source>
        <dbReference type="SAM" id="MobiDB-lite"/>
    </source>
</evidence>
<accession>A0AAX4IER3</accession>
<evidence type="ECO:0000313" key="2">
    <source>
        <dbReference type="EMBL" id="WQF81616.1"/>
    </source>
</evidence>